<feature type="domain" description="DUF6468" evidence="2">
    <location>
        <begin position="35"/>
        <end position="110"/>
    </location>
</feature>
<dbReference type="EMBL" id="JSWE01000036">
    <property type="protein sequence ID" value="KIE06139.1"/>
    <property type="molecule type" value="Genomic_DNA"/>
</dbReference>
<keyword evidence="1" id="KW-1133">Transmembrane helix</keyword>
<organism evidence="3 4">
    <name type="scientific">Candidatus Jidaibacter acanthamoebae</name>
    <dbReference type="NCBI Taxonomy" id="86105"/>
    <lineage>
        <taxon>Bacteria</taxon>
        <taxon>Pseudomonadati</taxon>
        <taxon>Pseudomonadota</taxon>
        <taxon>Alphaproteobacteria</taxon>
        <taxon>Rickettsiales</taxon>
        <taxon>Candidatus Midichloriaceae</taxon>
        <taxon>Candidatus Jidaibacter</taxon>
    </lineage>
</organism>
<feature type="transmembrane region" description="Helical" evidence="1">
    <location>
        <begin position="6"/>
        <end position="26"/>
    </location>
</feature>
<evidence type="ECO:0000313" key="3">
    <source>
        <dbReference type="EMBL" id="KIE06139.1"/>
    </source>
</evidence>
<evidence type="ECO:0000256" key="1">
    <source>
        <dbReference type="SAM" id="Phobius"/>
    </source>
</evidence>
<dbReference type="InterPro" id="IPR045531">
    <property type="entry name" value="DUF6468"/>
</dbReference>
<comment type="caution">
    <text evidence="3">The sequence shown here is derived from an EMBL/GenBank/DDBJ whole genome shotgun (WGS) entry which is preliminary data.</text>
</comment>
<dbReference type="Pfam" id="PF20072">
    <property type="entry name" value="DUF6468"/>
    <property type="match status" value="1"/>
</dbReference>
<dbReference type="STRING" id="86105.NF27_BK00600"/>
<keyword evidence="4" id="KW-1185">Reference proteome</keyword>
<protein>
    <recommendedName>
        <fullName evidence="2">DUF6468 domain-containing protein</fullName>
    </recommendedName>
</protein>
<dbReference type="Proteomes" id="UP000031258">
    <property type="component" value="Unassembled WGS sequence"/>
</dbReference>
<gene>
    <name evidence="3" type="ORF">NF27_BK00600</name>
</gene>
<sequence length="167" mass="18400">MKSKGMDILLNITVISLLIITIGFCWRLNKKIIELKDSKKDLGILVQTFDAAIIKTHKSIADLKVMSQTSSVELQQYVDKAGELISDLSFMTNTAAKLADRLENAIGVARNEVAQQGQPKPQFPSANALDRKMTKPLTLNNSKVISSNGSSKTKDDLRNAIKLIKQT</sequence>
<dbReference type="PATRIC" id="fig|86105.3.peg.138"/>
<proteinExistence type="predicted"/>
<accession>A0A0C1QKW7</accession>
<name>A0A0C1QKW7_9RICK</name>
<keyword evidence="1" id="KW-0472">Membrane</keyword>
<reference evidence="3 4" key="1">
    <citation type="submission" date="2014-11" db="EMBL/GenBank/DDBJ databases">
        <title>A Rickettsiales Symbiont of Amoebae With Ancient Features.</title>
        <authorList>
            <person name="Schulz F."/>
            <person name="Martijn J."/>
            <person name="Wascher F."/>
            <person name="Kostanjsek R."/>
            <person name="Ettema T.J."/>
            <person name="Horn M."/>
        </authorList>
    </citation>
    <scope>NUCLEOTIDE SEQUENCE [LARGE SCALE GENOMIC DNA]</scope>
    <source>
        <strain evidence="3 4">UWC36</strain>
    </source>
</reference>
<keyword evidence="1" id="KW-0812">Transmembrane</keyword>
<evidence type="ECO:0000313" key="4">
    <source>
        <dbReference type="Proteomes" id="UP000031258"/>
    </source>
</evidence>
<dbReference type="AlphaFoldDB" id="A0A0C1QKW7"/>
<evidence type="ECO:0000259" key="2">
    <source>
        <dbReference type="Pfam" id="PF20072"/>
    </source>
</evidence>